<keyword evidence="2" id="KW-0472">Membrane</keyword>
<dbReference type="RefSeq" id="WP_378740931.1">
    <property type="nucleotide sequence ID" value="NZ_CBDRIY010000022.1"/>
</dbReference>
<evidence type="ECO:0000313" key="4">
    <source>
        <dbReference type="Proteomes" id="UP000682416"/>
    </source>
</evidence>
<sequence>MAKKTKAEERRARAAALREEQRKKERRAKILKIAGISVASAAVLGLLGTAVFMEFRSRNISGVQEYAIDEYNHVPDGQRVDYAQSPPVGGQHWNRWQNCGVYTEPLMPEFAVHSLEHGAVWITYEPDIAEDQIEALQGFYNPGDYLVISPYEGEMDAPIVASSWGRQITADSADDEDLARYVQYYERGQDVPEPGAACSGSISFTAAEIEAEIAEDGPDAESLEGADSDESGSDADNEDTDSETTDEPSAAPEEDTE</sequence>
<dbReference type="KEGG" id="nec:KGD82_22375"/>
<gene>
    <name evidence="3" type="ORF">KGD82_22375</name>
</gene>
<dbReference type="Proteomes" id="UP000682416">
    <property type="component" value="Chromosome"/>
</dbReference>
<dbReference type="InterPro" id="IPR021454">
    <property type="entry name" value="DUF3105"/>
</dbReference>
<accession>A0A975L9E2</accession>
<evidence type="ECO:0000256" key="1">
    <source>
        <dbReference type="SAM" id="MobiDB-lite"/>
    </source>
</evidence>
<protein>
    <submittedName>
        <fullName evidence="3">DUF3105 domain-containing protein</fullName>
    </submittedName>
</protein>
<name>A0A975L9E2_9ACTN</name>
<dbReference type="AlphaFoldDB" id="A0A975L9E2"/>
<dbReference type="EMBL" id="CP074402">
    <property type="protein sequence ID" value="QVJ01021.1"/>
    <property type="molecule type" value="Genomic_DNA"/>
</dbReference>
<keyword evidence="2" id="KW-1133">Transmembrane helix</keyword>
<feature type="region of interest" description="Disordered" evidence="1">
    <location>
        <begin position="211"/>
        <end position="257"/>
    </location>
</feature>
<dbReference type="Pfam" id="PF11303">
    <property type="entry name" value="DUF3105"/>
    <property type="match status" value="1"/>
</dbReference>
<organism evidence="3 4">
    <name type="scientific">Nocardiopsis eucommiae</name>
    <dbReference type="NCBI Taxonomy" id="2831970"/>
    <lineage>
        <taxon>Bacteria</taxon>
        <taxon>Bacillati</taxon>
        <taxon>Actinomycetota</taxon>
        <taxon>Actinomycetes</taxon>
        <taxon>Streptosporangiales</taxon>
        <taxon>Nocardiopsidaceae</taxon>
        <taxon>Nocardiopsis</taxon>
    </lineage>
</organism>
<feature type="transmembrane region" description="Helical" evidence="2">
    <location>
        <begin position="30"/>
        <end position="53"/>
    </location>
</feature>
<evidence type="ECO:0000313" key="3">
    <source>
        <dbReference type="EMBL" id="QVJ01021.1"/>
    </source>
</evidence>
<evidence type="ECO:0000256" key="2">
    <source>
        <dbReference type="SAM" id="Phobius"/>
    </source>
</evidence>
<reference evidence="3" key="1">
    <citation type="submission" date="2021-05" db="EMBL/GenBank/DDBJ databases">
        <authorList>
            <person name="Kaiqin L."/>
            <person name="Jian G."/>
        </authorList>
    </citation>
    <scope>NUCLEOTIDE SEQUENCE</scope>
    <source>
        <strain evidence="3">HDS5</strain>
    </source>
</reference>
<proteinExistence type="predicted"/>
<keyword evidence="2" id="KW-0812">Transmembrane</keyword>
<feature type="region of interest" description="Disordered" evidence="1">
    <location>
        <begin position="1"/>
        <end position="20"/>
    </location>
</feature>
<keyword evidence="4" id="KW-1185">Reference proteome</keyword>